<reference evidence="3" key="1">
    <citation type="submission" date="2016-10" db="EMBL/GenBank/DDBJ databases">
        <authorList>
            <person name="Varghese N."/>
            <person name="Submissions S."/>
        </authorList>
    </citation>
    <scope>NUCLEOTIDE SEQUENCE [LARGE SCALE GENOMIC DNA]</scope>
    <source>
        <strain evidence="3">B48,IBRC-M 10115,DSM 25386,CECT 8001</strain>
    </source>
</reference>
<proteinExistence type="predicted"/>
<dbReference type="GO" id="GO:0008080">
    <property type="term" value="F:N-acetyltransferase activity"/>
    <property type="evidence" value="ECO:0007669"/>
    <property type="project" value="InterPro"/>
</dbReference>
<organism evidence="2 3">
    <name type="scientific">Mesobacillus persicus</name>
    <dbReference type="NCBI Taxonomy" id="930146"/>
    <lineage>
        <taxon>Bacteria</taxon>
        <taxon>Bacillati</taxon>
        <taxon>Bacillota</taxon>
        <taxon>Bacilli</taxon>
        <taxon>Bacillales</taxon>
        <taxon>Bacillaceae</taxon>
        <taxon>Mesobacillus</taxon>
    </lineage>
</organism>
<dbReference type="InterPro" id="IPR016181">
    <property type="entry name" value="Acyl_CoA_acyltransferase"/>
</dbReference>
<dbReference type="InterPro" id="IPR000182">
    <property type="entry name" value="GNAT_dom"/>
</dbReference>
<sequence>MQKAKTVEKKGVNYRVTFYLDPFNKRVRVDDYIGNLNQLLIESERMAKEHKAEKLIFKARKEHFLTLVEHGFRFEGMICGYFLGSDCLFFSKFYNHERMRSQEWGKEDELLYGVTSLDRHAKLGTIPGEYTLKKLTENDAEGLAKLYQQIFKIYPTPLNKPEYIKETMKEGTIYFGFEHHGEIISAASAEVNDFYKNAELTDCATLKAHRKYGLMKFLLLRLEEELKSNGIYCVYSIARSLSFGMNAALHQLGYDYRGRLMNNCYIYDKLEDMNLWVKDMSK</sequence>
<name>A0A1H8BH61_9BACI</name>
<dbReference type="AlphaFoldDB" id="A0A1H8BH61"/>
<dbReference type="Proteomes" id="UP000198553">
    <property type="component" value="Unassembled WGS sequence"/>
</dbReference>
<evidence type="ECO:0000313" key="3">
    <source>
        <dbReference type="Proteomes" id="UP000198553"/>
    </source>
</evidence>
<dbReference type="EMBL" id="FOBW01000006">
    <property type="protein sequence ID" value="SEM81227.1"/>
    <property type="molecule type" value="Genomic_DNA"/>
</dbReference>
<dbReference type="RefSeq" id="WP_090744308.1">
    <property type="nucleotide sequence ID" value="NZ_FOBW01000006.1"/>
</dbReference>
<dbReference type="PROSITE" id="PS51186">
    <property type="entry name" value="GNAT"/>
    <property type="match status" value="1"/>
</dbReference>
<dbReference type="SUPFAM" id="SSF55729">
    <property type="entry name" value="Acyl-CoA N-acyltransferases (Nat)"/>
    <property type="match status" value="1"/>
</dbReference>
<evidence type="ECO:0000259" key="1">
    <source>
        <dbReference type="PROSITE" id="PS51186"/>
    </source>
</evidence>
<dbReference type="STRING" id="930146.SAMN05192533_10611"/>
<dbReference type="InterPro" id="IPR022525">
    <property type="entry name" value="GNAT_AblB"/>
</dbReference>
<evidence type="ECO:0000313" key="2">
    <source>
        <dbReference type="EMBL" id="SEM81227.1"/>
    </source>
</evidence>
<dbReference type="Gene3D" id="3.40.630.30">
    <property type="match status" value="1"/>
</dbReference>
<keyword evidence="2" id="KW-0808">Transferase</keyword>
<protein>
    <submittedName>
        <fullName evidence="2">Putative beta-lysine N-acetyltransferase</fullName>
    </submittedName>
</protein>
<dbReference type="NCBIfam" id="TIGR03827">
    <property type="entry name" value="GNAT_ablB"/>
    <property type="match status" value="1"/>
</dbReference>
<keyword evidence="3" id="KW-1185">Reference proteome</keyword>
<dbReference type="OrthoDB" id="9790652at2"/>
<feature type="domain" description="N-acetyltransferase" evidence="1">
    <location>
        <begin position="130"/>
        <end position="281"/>
    </location>
</feature>
<gene>
    <name evidence="2" type="ORF">SAMN05192533_10611</name>
</gene>
<accession>A0A1H8BH61</accession>
<dbReference type="Pfam" id="PF00583">
    <property type="entry name" value="Acetyltransf_1"/>
    <property type="match status" value="1"/>
</dbReference>